<feature type="region of interest" description="Disordered" evidence="1">
    <location>
        <begin position="1"/>
        <end position="30"/>
    </location>
</feature>
<dbReference type="Proteomes" id="UP000249341">
    <property type="component" value="Unassembled WGS sequence"/>
</dbReference>
<evidence type="ECO:0000313" key="2">
    <source>
        <dbReference type="EMBL" id="RAK36455.1"/>
    </source>
</evidence>
<dbReference type="EMBL" id="QLMJ01000008">
    <property type="protein sequence ID" value="RAK36455.1"/>
    <property type="molecule type" value="Genomic_DNA"/>
</dbReference>
<feature type="region of interest" description="Disordered" evidence="1">
    <location>
        <begin position="107"/>
        <end position="155"/>
    </location>
</feature>
<keyword evidence="3" id="KW-1185">Reference proteome</keyword>
<protein>
    <submittedName>
        <fullName evidence="2">Uncharacterized protein</fullName>
    </submittedName>
</protein>
<proteinExistence type="predicted"/>
<evidence type="ECO:0000256" key="1">
    <source>
        <dbReference type="SAM" id="MobiDB-lite"/>
    </source>
</evidence>
<feature type="compositionally biased region" description="Low complexity" evidence="1">
    <location>
        <begin position="107"/>
        <end position="123"/>
    </location>
</feature>
<evidence type="ECO:0000313" key="3">
    <source>
        <dbReference type="Proteomes" id="UP000249341"/>
    </source>
</evidence>
<reference evidence="2 3" key="1">
    <citation type="submission" date="2018-06" db="EMBL/GenBank/DDBJ databases">
        <title>Genomic Encyclopedia of Type Strains, Phase III (KMG-III): the genomes of soil and plant-associated and newly described type strains.</title>
        <authorList>
            <person name="Whitman W."/>
        </authorList>
    </citation>
    <scope>NUCLEOTIDE SEQUENCE [LARGE SCALE GENOMIC DNA]</scope>
    <source>
        <strain evidence="2 3">CGMCC 4.7090</strain>
    </source>
</reference>
<dbReference type="AlphaFoldDB" id="A0A327ZBX3"/>
<name>A0A327ZBX3_9ACTN</name>
<comment type="caution">
    <text evidence="2">The sequence shown here is derived from an EMBL/GenBank/DDBJ whole genome shotgun (WGS) entry which is preliminary data.</text>
</comment>
<sequence length="155" mass="16183">MTVTARGNAPLRCDSPRPGHPRRRGQPYERSSLQITVHEFARRLSALGAKAFAATDVVALAETAGVRISADGHVDAALAQRLLDRAAPASPVTGAQIVEPDWVAPASQAPAAPAIPPVVFSSPGAVDGPAELPPARPRSRTGPPARRPDSRRTGR</sequence>
<accession>A0A327ZBX3</accession>
<gene>
    <name evidence="2" type="ORF">B0I29_10844</name>
</gene>
<feature type="compositionally biased region" description="Basic and acidic residues" evidence="1">
    <location>
        <begin position="146"/>
        <end position="155"/>
    </location>
</feature>
<organism evidence="2 3">
    <name type="scientific">Actinoplanes lutulentus</name>
    <dbReference type="NCBI Taxonomy" id="1287878"/>
    <lineage>
        <taxon>Bacteria</taxon>
        <taxon>Bacillati</taxon>
        <taxon>Actinomycetota</taxon>
        <taxon>Actinomycetes</taxon>
        <taxon>Micromonosporales</taxon>
        <taxon>Micromonosporaceae</taxon>
        <taxon>Actinoplanes</taxon>
    </lineage>
</organism>